<gene>
    <name evidence="2" type="ORF">K504DRAFT_452301</name>
</gene>
<protein>
    <recommendedName>
        <fullName evidence="4">Small secreted protein</fullName>
    </recommendedName>
</protein>
<proteinExistence type="predicted"/>
<dbReference type="OrthoDB" id="3801275at2759"/>
<name>A0A6G1KGM4_9PLEO</name>
<dbReference type="Proteomes" id="UP000799428">
    <property type="component" value="Unassembled WGS sequence"/>
</dbReference>
<keyword evidence="3" id="KW-1185">Reference proteome</keyword>
<feature type="signal peptide" evidence="1">
    <location>
        <begin position="1"/>
        <end position="16"/>
    </location>
</feature>
<evidence type="ECO:0000256" key="1">
    <source>
        <dbReference type="SAM" id="SignalP"/>
    </source>
</evidence>
<reference evidence="2" key="1">
    <citation type="journal article" date="2020" name="Stud. Mycol.">
        <title>101 Dothideomycetes genomes: a test case for predicting lifestyles and emergence of pathogens.</title>
        <authorList>
            <person name="Haridas S."/>
            <person name="Albert R."/>
            <person name="Binder M."/>
            <person name="Bloem J."/>
            <person name="Labutti K."/>
            <person name="Salamov A."/>
            <person name="Andreopoulos B."/>
            <person name="Baker S."/>
            <person name="Barry K."/>
            <person name="Bills G."/>
            <person name="Bluhm B."/>
            <person name="Cannon C."/>
            <person name="Castanera R."/>
            <person name="Culley D."/>
            <person name="Daum C."/>
            <person name="Ezra D."/>
            <person name="Gonzalez J."/>
            <person name="Henrissat B."/>
            <person name="Kuo A."/>
            <person name="Liang C."/>
            <person name="Lipzen A."/>
            <person name="Lutzoni F."/>
            <person name="Magnuson J."/>
            <person name="Mondo S."/>
            <person name="Nolan M."/>
            <person name="Ohm R."/>
            <person name="Pangilinan J."/>
            <person name="Park H.-J."/>
            <person name="Ramirez L."/>
            <person name="Alfaro M."/>
            <person name="Sun H."/>
            <person name="Tritt A."/>
            <person name="Yoshinaga Y."/>
            <person name="Zwiers L.-H."/>
            <person name="Turgeon B."/>
            <person name="Goodwin S."/>
            <person name="Spatafora J."/>
            <person name="Crous P."/>
            <person name="Grigoriev I."/>
        </authorList>
    </citation>
    <scope>NUCLEOTIDE SEQUENCE</scope>
    <source>
        <strain evidence="2">CBS 279.74</strain>
    </source>
</reference>
<evidence type="ECO:0008006" key="4">
    <source>
        <dbReference type="Google" id="ProtNLM"/>
    </source>
</evidence>
<keyword evidence="1" id="KW-0732">Signal</keyword>
<sequence>MKTVYITLFSAALIAAAPTAFVKPGPVVTTGTEDVVIPSINVDRRVEPTAEFAKRAAELRDSFLEVRHQGKKNAAAAVTAQGAAANGTDVAGAATGKKGKKAAAKAAKAQAAAGLAAQGAAANATDATGAATGKKGKKAAAKAAKAQAAADWI</sequence>
<evidence type="ECO:0000313" key="3">
    <source>
        <dbReference type="Proteomes" id="UP000799428"/>
    </source>
</evidence>
<dbReference type="EMBL" id="MU005766">
    <property type="protein sequence ID" value="KAF2712056.1"/>
    <property type="molecule type" value="Genomic_DNA"/>
</dbReference>
<evidence type="ECO:0000313" key="2">
    <source>
        <dbReference type="EMBL" id="KAF2712056.1"/>
    </source>
</evidence>
<feature type="chain" id="PRO_5026067390" description="Small secreted protein" evidence="1">
    <location>
        <begin position="17"/>
        <end position="153"/>
    </location>
</feature>
<accession>A0A6G1KGM4</accession>
<dbReference type="AlphaFoldDB" id="A0A6G1KGM4"/>
<organism evidence="2 3">
    <name type="scientific">Pleomassaria siparia CBS 279.74</name>
    <dbReference type="NCBI Taxonomy" id="1314801"/>
    <lineage>
        <taxon>Eukaryota</taxon>
        <taxon>Fungi</taxon>
        <taxon>Dikarya</taxon>
        <taxon>Ascomycota</taxon>
        <taxon>Pezizomycotina</taxon>
        <taxon>Dothideomycetes</taxon>
        <taxon>Pleosporomycetidae</taxon>
        <taxon>Pleosporales</taxon>
        <taxon>Pleomassariaceae</taxon>
        <taxon>Pleomassaria</taxon>
    </lineage>
</organism>